<dbReference type="Gene3D" id="1.10.486.10">
    <property type="entry name" value="PCRA, domain 4"/>
    <property type="match status" value="1"/>
</dbReference>
<dbReference type="Gene3D" id="3.40.50.300">
    <property type="entry name" value="P-loop containing nucleotide triphosphate hydrolases"/>
    <property type="match status" value="2"/>
</dbReference>
<evidence type="ECO:0000256" key="5">
    <source>
        <dbReference type="ARBA" id="ARBA00022801"/>
    </source>
</evidence>
<sequence>MSLPDRRDPPVRPAAPEPAEAPLAVFDVPLAGVQLVEASAGTGKTWALSALVLRLLLERGLAVQQVLVVTFTEAATAELRERIRARLAEVLDALGRAGGGADDPAAAAGGDPFVARLLQQLRARDDHDEDRLRARLAAALHGFDEAAIFTIHGWSQRALADAPFSAGLPLQLAVLQDDRERREAAVKAAWRAEVSTADLPPALAAALLARDDEPQRWAEVLRRVLARPLAAVHWPDGVPAPGEPLPPLDEAALREARARLAAHWPRWRAELAAWLEAGGLQALNASTYSAAAVAEALAAWDQVVDDDLLALPSKLAARRLPLLGARQLVQRTKKQHTPPSHPAFDAAQAWLDARAALTRDQARARAALLRRVLRRAAEALREGKRRDGQVAFDDMLANLHARLCPHAAGGEFAPAPAPDADMAARALARSLRRRFPAALIDEFQDTDPLQFAVFRRLYIDPDAPEDLRAADGSPGVPTLFLVGDPKQAIYSFRQADLPTYLAARRHADARHGLTRNQRSSPALIAALNRLFGHSPQPFMQDGLAYRPVSPGERPRPVLLDASRPADPAARAALQLWRLPRGADGLPLPRAEAQGLALDATAGEIARLLAEARDGRLQLGGRPLRAADIAVLVRSHRQGAEVRLALAARGVRGVELSQASVFHSRDAESLAAVLAAVLQPTRERLLRAALATEWFGLEAAQLDPEAGAVTDPLLAPMQRFAAYRRLWQQRGVGVMLRRLRVDEGLAERLLPQAQGERRLTNLLHLAEVLHQAEAGQPAPAALLRWFEAQRQEAAVGEAAQLRLESDQDLVQIVTVHKSKGLEYPVVFCPFLWTPRAPAGGWPEPVATHDEAGQPVLDFRPAADPQHTELLQERQRLDEAAEALRLVYVALTRAAQRVHLVVGNCTTFRGRATAAGVRTVLNWLVAPPGPGGEPPQAADWLLERGFSAAGAAAEVAAVEAGWDALADPLPDPGFATAAAPGGDSDPEPAAPPVCALRDLPAIVAAAPRGVLPPDPRERVPLTAPAPPPRRAPGWTLGSYSQLLRARTAPTGPHEAEELAAVDHDGALADGSEDGEAAAAASGTDRTGAMARNGPDAAAGARVGADTAPTGAASAAAPTTLRHASATGAPWPAQALQAALAQAATRPRRRPREDGSQRGLFDPADDAGSDAEAAGPGEAARLGDTSADGAVGHPPAAAGGPPVVSAGRGAEPGRVTAEAGAGSVAAPDPGTADGDEAGLDPDDILRFPSGAAAGELIHQVFEHADFEDPSGWPAVVARALASAPPLAGGDAAAPGRGATGSAAQPAMLLRLLRDVLATPLRPGLRLATVPRRRRLNELAFHLPAPALDDAALARWMAAQGLPVPPLAFGRLRGFLHGYIDLVFEHEGRLYVLDWKSNRLGSRAADYAPAACAAAMAAHGYHLQGLLYALALHRLIQLRHPGEDPAARFGGVLYLFVRGVRPGWTTASGQPCGVHLHRPSTAQLEALGALLDGADPDAPTGAGSAAGADADADAGVGAGTRGDGSAAAAGLDTGPAARTAAPPTREPDDA</sequence>
<keyword evidence="3 15" id="KW-0547">Nucleotide-binding</keyword>
<evidence type="ECO:0000256" key="11">
    <source>
        <dbReference type="ARBA" id="ARBA00023204"/>
    </source>
</evidence>
<dbReference type="OrthoDB" id="5905204at2"/>
<dbReference type="SUPFAM" id="SSF52980">
    <property type="entry name" value="Restriction endonuclease-like"/>
    <property type="match status" value="1"/>
</dbReference>
<dbReference type="STRING" id="1547922.ISF6_0822"/>
<dbReference type="EMBL" id="BBYR01000017">
    <property type="protein sequence ID" value="GAP35231.1"/>
    <property type="molecule type" value="Genomic_DNA"/>
</dbReference>
<dbReference type="InterPro" id="IPR014017">
    <property type="entry name" value="DNA_helicase_UvrD-like_C"/>
</dbReference>
<dbReference type="PROSITE" id="PS50096">
    <property type="entry name" value="IQ"/>
    <property type="match status" value="1"/>
</dbReference>
<keyword evidence="8 15" id="KW-0067">ATP-binding</keyword>
<accession>A0A0K8NXX5</accession>
<dbReference type="InterPro" id="IPR038726">
    <property type="entry name" value="PDDEXK_AddAB-type"/>
</dbReference>
<evidence type="ECO:0000256" key="17">
    <source>
        <dbReference type="SAM" id="MobiDB-lite"/>
    </source>
</evidence>
<dbReference type="InterPro" id="IPR004586">
    <property type="entry name" value="RecB"/>
</dbReference>
<evidence type="ECO:0000256" key="1">
    <source>
        <dbReference type="ARBA" id="ARBA00022722"/>
    </source>
</evidence>
<reference evidence="20 21" key="2">
    <citation type="journal article" date="2016" name="Science">
        <title>A bacterium that degrades and assimilates poly(ethylene terephthalate).</title>
        <authorList>
            <person name="Yoshida S."/>
            <person name="Hiraga K."/>
            <person name="Takehana T."/>
            <person name="Taniguchi I."/>
            <person name="Yamaji H."/>
            <person name="Maeda Y."/>
            <person name="Toyohara K."/>
            <person name="Miyamoto K."/>
            <person name="Kimura Y."/>
            <person name="Oda K."/>
        </authorList>
    </citation>
    <scope>NUCLEOTIDE SEQUENCE [LARGE SCALE GENOMIC DNA]</scope>
    <source>
        <strain evidence="21">NBRC 110686 / TISTR 2288 / 201-F6</strain>
    </source>
</reference>
<feature type="active site" description="For nuclease activity" evidence="15">
    <location>
        <position position="1390"/>
    </location>
</feature>
<protein>
    <recommendedName>
        <fullName evidence="15">RecBCD enzyme subunit RecB</fullName>
        <ecNumber evidence="15">3.1.11.5</ecNumber>
        <ecNumber evidence="15">5.6.2.4</ecNumber>
    </recommendedName>
    <alternativeName>
        <fullName evidence="15">DNA 3'-5' helicase subunit RecB</fullName>
    </alternativeName>
    <alternativeName>
        <fullName evidence="15">Exonuclease V subunit RecB</fullName>
        <shortName evidence="15">ExoV subunit RecB</shortName>
    </alternativeName>
    <alternativeName>
        <fullName evidence="15">Helicase/nuclease RecBCD subunit RecB</fullName>
    </alternativeName>
</protein>
<feature type="compositionally biased region" description="Low complexity" evidence="17">
    <location>
        <begin position="1167"/>
        <end position="1177"/>
    </location>
</feature>
<dbReference type="GO" id="GO:0043138">
    <property type="term" value="F:3'-5' DNA helicase activity"/>
    <property type="evidence" value="ECO:0007669"/>
    <property type="project" value="UniProtKB-UniRule"/>
</dbReference>
<keyword evidence="9 15" id="KW-0460">Magnesium</keyword>
<feature type="region of interest" description="Disordered" evidence="17">
    <location>
        <begin position="1005"/>
        <end position="1033"/>
    </location>
</feature>
<feature type="domain" description="UvrD-like helicase ATP-binding" evidence="18">
    <location>
        <begin position="17"/>
        <end position="520"/>
    </location>
</feature>
<dbReference type="Pfam" id="PF12705">
    <property type="entry name" value="PDDEXK_1"/>
    <property type="match status" value="1"/>
</dbReference>
<feature type="binding site" evidence="15">
    <location>
        <position position="1255"/>
    </location>
    <ligand>
        <name>Mg(2+)</name>
        <dbReference type="ChEBI" id="CHEBI:18420"/>
    </ligand>
</feature>
<evidence type="ECO:0000256" key="9">
    <source>
        <dbReference type="ARBA" id="ARBA00022842"/>
    </source>
</evidence>
<dbReference type="PROSITE" id="PS51198">
    <property type="entry name" value="UVRD_HELICASE_ATP_BIND"/>
    <property type="match status" value="1"/>
</dbReference>
<evidence type="ECO:0000259" key="18">
    <source>
        <dbReference type="PROSITE" id="PS51198"/>
    </source>
</evidence>
<feature type="compositionally biased region" description="Low complexity" evidence="17">
    <location>
        <begin position="1519"/>
        <end position="1539"/>
    </location>
</feature>
<keyword evidence="5 15" id="KW-0378">Hydrolase</keyword>
<evidence type="ECO:0000256" key="14">
    <source>
        <dbReference type="ARBA" id="ARBA00048988"/>
    </source>
</evidence>
<feature type="compositionally biased region" description="Low complexity" evidence="17">
    <location>
        <begin position="1487"/>
        <end position="1511"/>
    </location>
</feature>
<evidence type="ECO:0000256" key="13">
    <source>
        <dbReference type="ARBA" id="ARBA00034617"/>
    </source>
</evidence>
<dbReference type="InterPro" id="IPR027417">
    <property type="entry name" value="P-loop_NTPase"/>
</dbReference>
<comment type="domain">
    <text evidence="15">The C-terminal domain has nuclease activity and interacts with RecD. It interacts with RecA, facilitating its loading onto ssDNA.</text>
</comment>
<comment type="similarity">
    <text evidence="15">Belongs to the helicase family. UvrD subfamily.</text>
</comment>
<dbReference type="GO" id="GO:0003677">
    <property type="term" value="F:DNA binding"/>
    <property type="evidence" value="ECO:0007669"/>
    <property type="project" value="UniProtKB-UniRule"/>
</dbReference>
<feature type="compositionally biased region" description="Low complexity" evidence="17">
    <location>
        <begin position="1074"/>
        <end position="1117"/>
    </location>
</feature>
<dbReference type="RefSeq" id="WP_054019295.1">
    <property type="nucleotide sequence ID" value="NZ_BBYR01000017.1"/>
</dbReference>
<dbReference type="EC" id="5.6.2.4" evidence="15"/>
<feature type="binding site" evidence="15">
    <location>
        <position position="1377"/>
    </location>
    <ligand>
        <name>Mg(2+)</name>
        <dbReference type="ChEBI" id="CHEBI:18420"/>
    </ligand>
</feature>
<feature type="compositionally biased region" description="Acidic residues" evidence="17">
    <location>
        <begin position="1230"/>
        <end position="1239"/>
    </location>
</feature>
<proteinExistence type="inferred from homology"/>
<dbReference type="InterPro" id="IPR000212">
    <property type="entry name" value="DNA_helicase_UvrD/REP"/>
</dbReference>
<comment type="cofactor">
    <cofactor evidence="15">
        <name>Mg(2+)</name>
        <dbReference type="ChEBI" id="CHEBI:18420"/>
    </cofactor>
    <text evidence="15">Binds 1 Mg(2+) ion per subunit.</text>
</comment>
<comment type="catalytic activity">
    <reaction evidence="14 15">
        <text>ATP + H2O = ADP + phosphate + H(+)</text>
        <dbReference type="Rhea" id="RHEA:13065"/>
        <dbReference type="ChEBI" id="CHEBI:15377"/>
        <dbReference type="ChEBI" id="CHEBI:15378"/>
        <dbReference type="ChEBI" id="CHEBI:30616"/>
        <dbReference type="ChEBI" id="CHEBI:43474"/>
        <dbReference type="ChEBI" id="CHEBI:456216"/>
        <dbReference type="EC" id="5.6.2.4"/>
    </reaction>
</comment>
<dbReference type="GO" id="GO:0005829">
    <property type="term" value="C:cytosol"/>
    <property type="evidence" value="ECO:0007669"/>
    <property type="project" value="TreeGrafter"/>
</dbReference>
<evidence type="ECO:0000256" key="2">
    <source>
        <dbReference type="ARBA" id="ARBA00022723"/>
    </source>
</evidence>
<dbReference type="GO" id="GO:0005524">
    <property type="term" value="F:ATP binding"/>
    <property type="evidence" value="ECO:0007669"/>
    <property type="project" value="UniProtKB-UniRule"/>
</dbReference>
<comment type="miscellaneous">
    <text evidence="15">In the RecBCD complex, RecB has a slow 3'-5' helicase, an exonuclease activity and loads RecA onto ssDNA, RecD has a fast 5'-3' helicase activity, while RecC stimulates the ATPase and processivity of the RecB helicase and contributes to recognition of the Chi site.</text>
</comment>
<evidence type="ECO:0000256" key="12">
    <source>
        <dbReference type="ARBA" id="ARBA00023235"/>
    </source>
</evidence>
<feature type="compositionally biased region" description="Low complexity" evidence="17">
    <location>
        <begin position="1126"/>
        <end position="1142"/>
    </location>
</feature>
<dbReference type="Pfam" id="PF00580">
    <property type="entry name" value="UvrD-helicase"/>
    <property type="match status" value="1"/>
</dbReference>
<keyword evidence="11 15" id="KW-0234">DNA repair</keyword>
<dbReference type="GO" id="GO:0000724">
    <property type="term" value="P:double-strand break repair via homologous recombination"/>
    <property type="evidence" value="ECO:0007669"/>
    <property type="project" value="UniProtKB-UniRule"/>
</dbReference>
<evidence type="ECO:0000256" key="6">
    <source>
        <dbReference type="ARBA" id="ARBA00022806"/>
    </source>
</evidence>
<dbReference type="EC" id="3.1.11.5" evidence="15"/>
<dbReference type="PROSITE" id="PS51217">
    <property type="entry name" value="UVRD_HELICASE_CTER"/>
    <property type="match status" value="1"/>
</dbReference>
<comment type="function">
    <text evidence="15">A helicase/nuclease that prepares dsDNA breaks (DSB) for recombinational DNA repair. Binds to DSBs and unwinds DNA via a highly rapid and processive ATP-dependent bidirectional helicase activity. Unwinds dsDNA until it encounters a Chi (crossover hotspot instigator) sequence from the 3' direction. Cuts ssDNA a few nucleotides 3' to the Chi site. The properties and activities of the enzyme are changed at Chi. The Chi-altered holoenzyme produces a long 3'-ssDNA overhang and facilitates RecA-binding to the ssDNA for homologous DNA recombination and repair. Holoenzyme degrades any linearized DNA that is unable to undergo homologous recombination. In the holoenzyme this subunit contributes ATPase, 3'-5' helicase, exonuclease activity and loads RecA onto ssDNA.</text>
</comment>
<dbReference type="Proteomes" id="UP000037660">
    <property type="component" value="Unassembled WGS sequence"/>
</dbReference>
<dbReference type="SUPFAM" id="SSF52540">
    <property type="entry name" value="P-loop containing nucleoside triphosphate hydrolases"/>
    <property type="match status" value="1"/>
</dbReference>
<keyword evidence="12 15" id="KW-0413">Isomerase</keyword>
<reference evidence="21" key="1">
    <citation type="submission" date="2015-07" db="EMBL/GenBank/DDBJ databases">
        <title>Discovery of a poly(ethylene terephthalate assimilation.</title>
        <authorList>
            <person name="Yoshida S."/>
            <person name="Hiraga K."/>
            <person name="Takehana T."/>
            <person name="Taniguchi I."/>
            <person name="Yamaji H."/>
            <person name="Maeda Y."/>
            <person name="Toyohara K."/>
            <person name="Miyamoto K."/>
            <person name="Kimura Y."/>
            <person name="Oda K."/>
        </authorList>
    </citation>
    <scope>NUCLEOTIDE SEQUENCE [LARGE SCALE GENOMIC DNA]</scope>
    <source>
        <strain evidence="21">NBRC 110686 / TISTR 2288 / 201-F6</strain>
    </source>
</reference>
<feature type="region of interest" description="Disordered" evidence="17">
    <location>
        <begin position="1064"/>
        <end position="1240"/>
    </location>
</feature>
<comment type="catalytic activity">
    <reaction evidence="13 15">
        <text>Couples ATP hydrolysis with the unwinding of duplex DNA by translocating in the 3'-5' direction.</text>
        <dbReference type="EC" id="5.6.2.4"/>
    </reaction>
</comment>
<keyword evidence="4 15" id="KW-0227">DNA damage</keyword>
<feature type="region of interest" description="DNA-binding and helicase activity, interacts with RecC" evidence="15">
    <location>
        <begin position="1"/>
        <end position="1010"/>
    </location>
</feature>
<evidence type="ECO:0000256" key="8">
    <source>
        <dbReference type="ARBA" id="ARBA00022840"/>
    </source>
</evidence>
<evidence type="ECO:0000256" key="15">
    <source>
        <dbReference type="HAMAP-Rule" id="MF_01485"/>
    </source>
</evidence>
<evidence type="ECO:0000256" key="16">
    <source>
        <dbReference type="PROSITE-ProRule" id="PRU00560"/>
    </source>
</evidence>
<dbReference type="PANTHER" id="PTHR11070:SF23">
    <property type="entry name" value="RECBCD ENZYME SUBUNIT RECB"/>
    <property type="match status" value="1"/>
</dbReference>
<evidence type="ECO:0000259" key="19">
    <source>
        <dbReference type="PROSITE" id="PS51217"/>
    </source>
</evidence>
<feature type="domain" description="UvrD-like helicase C-terminal" evidence="19">
    <location>
        <begin position="554"/>
        <end position="819"/>
    </location>
</feature>
<feature type="binding site" evidence="16">
    <location>
        <begin position="38"/>
        <end position="45"/>
    </location>
    <ligand>
        <name>ATP</name>
        <dbReference type="ChEBI" id="CHEBI:30616"/>
    </ligand>
</feature>
<comment type="catalytic activity">
    <reaction evidence="15">
        <text>Exonucleolytic cleavage (in the presence of ATP) in either 5'- to 3'- or 3'- to 5'-direction to yield 5'-phosphooligonucleotides.</text>
        <dbReference type="EC" id="3.1.11.5"/>
    </reaction>
</comment>
<dbReference type="Gene3D" id="3.90.320.10">
    <property type="match status" value="1"/>
</dbReference>
<dbReference type="InterPro" id="IPR011604">
    <property type="entry name" value="PDDEXK-like_dom_sf"/>
</dbReference>
<keyword evidence="10 15" id="KW-0238">DNA-binding</keyword>
<evidence type="ECO:0000256" key="4">
    <source>
        <dbReference type="ARBA" id="ARBA00022763"/>
    </source>
</evidence>
<dbReference type="CDD" id="cd22352">
    <property type="entry name" value="RecB_C-like"/>
    <property type="match status" value="1"/>
</dbReference>
<evidence type="ECO:0000256" key="7">
    <source>
        <dbReference type="ARBA" id="ARBA00022839"/>
    </source>
</evidence>
<keyword evidence="7 15" id="KW-0269">Exonuclease</keyword>
<feature type="region of interest" description="Nuclease activity, interacts with RecD and RecA" evidence="15">
    <location>
        <begin position="1031"/>
        <end position="1546"/>
    </location>
</feature>
<dbReference type="InterPro" id="IPR011335">
    <property type="entry name" value="Restrct_endonuc-II-like"/>
</dbReference>
<keyword evidence="2 15" id="KW-0479">Metal-binding</keyword>
<dbReference type="InterPro" id="IPR014016">
    <property type="entry name" value="UvrD-like_ATP-bd"/>
</dbReference>
<dbReference type="GO" id="GO:0000287">
    <property type="term" value="F:magnesium ion binding"/>
    <property type="evidence" value="ECO:0007669"/>
    <property type="project" value="UniProtKB-UniRule"/>
</dbReference>
<evidence type="ECO:0000313" key="21">
    <source>
        <dbReference type="Proteomes" id="UP000037660"/>
    </source>
</evidence>
<name>A0A0K8NXX5_PISS1</name>
<comment type="caution">
    <text evidence="20">The sequence shown here is derived from an EMBL/GenBank/DDBJ whole genome shotgun (WGS) entry which is preliminary data.</text>
</comment>
<feature type="region of interest" description="Disordered" evidence="17">
    <location>
        <begin position="1487"/>
        <end position="1546"/>
    </location>
</feature>
<feature type="binding site" evidence="15">
    <location>
        <position position="1390"/>
    </location>
    <ligand>
        <name>Mg(2+)</name>
        <dbReference type="ChEBI" id="CHEBI:18420"/>
    </ligand>
</feature>
<feature type="region of interest" description="Disordered" evidence="17">
    <location>
        <begin position="971"/>
        <end position="991"/>
    </location>
</feature>
<evidence type="ECO:0000313" key="20">
    <source>
        <dbReference type="EMBL" id="GAP35231.1"/>
    </source>
</evidence>
<dbReference type="GO" id="GO:0009338">
    <property type="term" value="C:exodeoxyribonuclease V complex"/>
    <property type="evidence" value="ECO:0007669"/>
    <property type="project" value="TreeGrafter"/>
</dbReference>
<dbReference type="Gene3D" id="1.10.3170.10">
    <property type="entry name" value="Recbcd, chain B, domain 2"/>
    <property type="match status" value="1"/>
</dbReference>
<feature type="compositionally biased region" description="Low complexity" evidence="17">
    <location>
        <begin position="1186"/>
        <end position="1206"/>
    </location>
</feature>
<keyword evidence="6 15" id="KW-0347">Helicase</keyword>
<evidence type="ECO:0000256" key="10">
    <source>
        <dbReference type="ARBA" id="ARBA00023125"/>
    </source>
</evidence>
<organism evidence="20 21">
    <name type="scientific">Piscinibacter sakaiensis</name>
    <name type="common">Ideonella sakaiensis</name>
    <dbReference type="NCBI Taxonomy" id="1547922"/>
    <lineage>
        <taxon>Bacteria</taxon>
        <taxon>Pseudomonadati</taxon>
        <taxon>Pseudomonadota</taxon>
        <taxon>Betaproteobacteria</taxon>
        <taxon>Burkholderiales</taxon>
        <taxon>Sphaerotilaceae</taxon>
        <taxon>Piscinibacter</taxon>
    </lineage>
</organism>
<gene>
    <name evidence="15" type="primary">recB</name>
    <name evidence="20" type="ORF">ISF6_0822</name>
</gene>
<comment type="domain">
    <text evidence="15">The N-terminal DNA-binding domain is a ssDNA-dependent ATPase and has ATP-dependent 3'-5' helicase function. This domain interacts with RecC.</text>
</comment>
<keyword evidence="21" id="KW-1185">Reference proteome</keyword>
<comment type="subunit">
    <text evidence="15">Heterotrimer of RecB, RecC and RecD. All subunits contribute to DNA-binding. Interacts with RecA.</text>
</comment>
<keyword evidence="1 15" id="KW-0540">Nuclease</keyword>
<dbReference type="HAMAP" id="MF_01485">
    <property type="entry name" value="RecB"/>
    <property type="match status" value="1"/>
</dbReference>
<dbReference type="GO" id="GO:0008854">
    <property type="term" value="F:exodeoxyribonuclease V activity"/>
    <property type="evidence" value="ECO:0007669"/>
    <property type="project" value="UniProtKB-EC"/>
</dbReference>
<evidence type="ECO:0000256" key="3">
    <source>
        <dbReference type="ARBA" id="ARBA00022741"/>
    </source>
</evidence>
<dbReference type="GO" id="GO:0016887">
    <property type="term" value="F:ATP hydrolysis activity"/>
    <property type="evidence" value="ECO:0007669"/>
    <property type="project" value="RHEA"/>
</dbReference>
<dbReference type="PANTHER" id="PTHR11070">
    <property type="entry name" value="UVRD / RECB / PCRA DNA HELICASE FAMILY MEMBER"/>
    <property type="match status" value="1"/>
</dbReference>
<dbReference type="Pfam" id="PF13361">
    <property type="entry name" value="UvrD_C"/>
    <property type="match status" value="1"/>
</dbReference>